<evidence type="ECO:0000256" key="4">
    <source>
        <dbReference type="ARBA" id="ARBA00022475"/>
    </source>
</evidence>
<keyword evidence="5" id="KW-0547">Nucleotide-binding</keyword>
<dbReference type="GO" id="GO:0016887">
    <property type="term" value="F:ATP hydrolysis activity"/>
    <property type="evidence" value="ECO:0007669"/>
    <property type="project" value="InterPro"/>
</dbReference>
<dbReference type="InterPro" id="IPR027417">
    <property type="entry name" value="P-loop_NTPase"/>
</dbReference>
<dbReference type="PANTHER" id="PTHR43297:SF2">
    <property type="entry name" value="DIPEPTIDE TRANSPORT ATP-BINDING PROTEIN DPPD"/>
    <property type="match status" value="1"/>
</dbReference>
<dbReference type="NCBIfam" id="TIGR01727">
    <property type="entry name" value="oligo_HPY"/>
    <property type="match status" value="1"/>
</dbReference>
<dbReference type="RefSeq" id="WP_188386175.1">
    <property type="nucleotide sequence ID" value="NZ_BMEY01000029.1"/>
</dbReference>
<dbReference type="InterPro" id="IPR003439">
    <property type="entry name" value="ABC_transporter-like_ATP-bd"/>
</dbReference>
<dbReference type="Proteomes" id="UP000613512">
    <property type="component" value="Unassembled WGS sequence"/>
</dbReference>
<dbReference type="CDD" id="cd03257">
    <property type="entry name" value="ABC_NikE_OppD_transporters"/>
    <property type="match status" value="1"/>
</dbReference>
<dbReference type="SMART" id="SM00382">
    <property type="entry name" value="AAA"/>
    <property type="match status" value="1"/>
</dbReference>
<evidence type="ECO:0000256" key="2">
    <source>
        <dbReference type="ARBA" id="ARBA00005417"/>
    </source>
</evidence>
<sequence length="330" mass="36558">MSDETLVVKDLTVSFSTENGKLTAVSNATFSINQGETVCIVGESGSGKSVTSLSIMGLLPKQISTVETGEILLNGENLLEKSSKEMRNIRGQEMAMIFQEPMTSLNPVYTIGDQVSEGLRYHRKMSKKEALKYAVKALEKVGIPSPQQRIHEYPHQLSGGMRQRVMIAMALSCNPRLLIADEPTTALDVTIQAQVLEVMKELKKDTNMSILFITHDLGVVADVADRVVVMYAGAVVEEADVWQIFEEPLHPYTLGLLEAMPSVDGAIERMKTIEGTIPNATNLPKGCRFHPRCPFATDLCKETEPTLEIIDESRKVACWNYKELKKKEVI</sequence>
<evidence type="ECO:0000256" key="5">
    <source>
        <dbReference type="ARBA" id="ARBA00022741"/>
    </source>
</evidence>
<keyword evidence="4" id="KW-1003">Cell membrane</keyword>
<dbReference type="FunFam" id="3.40.50.300:FF:000016">
    <property type="entry name" value="Oligopeptide ABC transporter ATP-binding component"/>
    <property type="match status" value="1"/>
</dbReference>
<dbReference type="InterPro" id="IPR050388">
    <property type="entry name" value="ABC_Ni/Peptide_Import"/>
</dbReference>
<comment type="similarity">
    <text evidence="2">Belongs to the ABC transporter superfamily.</text>
</comment>
<protein>
    <submittedName>
        <fullName evidence="9">ABC transporter ATP-binding protein</fullName>
    </submittedName>
</protein>
<keyword evidence="6 9" id="KW-0067">ATP-binding</keyword>
<evidence type="ECO:0000313" key="9">
    <source>
        <dbReference type="EMBL" id="GGA91190.1"/>
    </source>
</evidence>
<comment type="subcellular location">
    <subcellularLocation>
        <location evidence="1">Cell membrane</location>
        <topology evidence="1">Peripheral membrane protein</topology>
    </subcellularLocation>
</comment>
<dbReference type="GO" id="GO:0015833">
    <property type="term" value="P:peptide transport"/>
    <property type="evidence" value="ECO:0007669"/>
    <property type="project" value="InterPro"/>
</dbReference>
<reference evidence="9" key="1">
    <citation type="journal article" date="2014" name="Int. J. Syst. Evol. Microbiol.">
        <title>Complete genome sequence of Corynebacterium casei LMG S-19264T (=DSM 44701T), isolated from a smear-ripened cheese.</title>
        <authorList>
            <consortium name="US DOE Joint Genome Institute (JGI-PGF)"/>
            <person name="Walter F."/>
            <person name="Albersmeier A."/>
            <person name="Kalinowski J."/>
            <person name="Ruckert C."/>
        </authorList>
    </citation>
    <scope>NUCLEOTIDE SEQUENCE</scope>
    <source>
        <strain evidence="9">CGMCC 1.12408</strain>
    </source>
</reference>
<dbReference type="AlphaFoldDB" id="A0A916WEL4"/>
<comment type="caution">
    <text evidence="9">The sequence shown here is derived from an EMBL/GenBank/DDBJ whole genome shotgun (WGS) entry which is preliminary data.</text>
</comment>
<keyword evidence="3" id="KW-0813">Transport</keyword>
<dbReference type="GO" id="GO:0005524">
    <property type="term" value="F:ATP binding"/>
    <property type="evidence" value="ECO:0007669"/>
    <property type="project" value="UniProtKB-KW"/>
</dbReference>
<dbReference type="PROSITE" id="PS00211">
    <property type="entry name" value="ABC_TRANSPORTER_1"/>
    <property type="match status" value="1"/>
</dbReference>
<evidence type="ECO:0000256" key="6">
    <source>
        <dbReference type="ARBA" id="ARBA00022840"/>
    </source>
</evidence>
<dbReference type="InterPro" id="IPR003593">
    <property type="entry name" value="AAA+_ATPase"/>
</dbReference>
<keyword evidence="10" id="KW-1185">Reference proteome</keyword>
<accession>A0A916WEL4</accession>
<gene>
    <name evidence="9" type="ORF">GCM10008025_37120</name>
</gene>
<proteinExistence type="inferred from homology"/>
<dbReference type="Gene3D" id="3.40.50.300">
    <property type="entry name" value="P-loop containing nucleotide triphosphate hydrolases"/>
    <property type="match status" value="1"/>
</dbReference>
<dbReference type="PROSITE" id="PS50893">
    <property type="entry name" value="ABC_TRANSPORTER_2"/>
    <property type="match status" value="1"/>
</dbReference>
<evidence type="ECO:0000256" key="3">
    <source>
        <dbReference type="ARBA" id="ARBA00022448"/>
    </source>
</evidence>
<dbReference type="Pfam" id="PF08352">
    <property type="entry name" value="oligo_HPY"/>
    <property type="match status" value="1"/>
</dbReference>
<evidence type="ECO:0000313" key="10">
    <source>
        <dbReference type="Proteomes" id="UP000613512"/>
    </source>
</evidence>
<feature type="domain" description="ABC transporter" evidence="8">
    <location>
        <begin position="8"/>
        <end position="257"/>
    </location>
</feature>
<dbReference type="PANTHER" id="PTHR43297">
    <property type="entry name" value="OLIGOPEPTIDE TRANSPORT ATP-BINDING PROTEIN APPD"/>
    <property type="match status" value="1"/>
</dbReference>
<evidence type="ECO:0000259" key="8">
    <source>
        <dbReference type="PROSITE" id="PS50893"/>
    </source>
</evidence>
<dbReference type="InterPro" id="IPR017871">
    <property type="entry name" value="ABC_transporter-like_CS"/>
</dbReference>
<name>A0A916WEL4_9BACI</name>
<reference evidence="9" key="2">
    <citation type="submission" date="2020-09" db="EMBL/GenBank/DDBJ databases">
        <authorList>
            <person name="Sun Q."/>
            <person name="Zhou Y."/>
        </authorList>
    </citation>
    <scope>NUCLEOTIDE SEQUENCE</scope>
    <source>
        <strain evidence="9">CGMCC 1.12408</strain>
    </source>
</reference>
<dbReference type="SUPFAM" id="SSF52540">
    <property type="entry name" value="P-loop containing nucleoside triphosphate hydrolases"/>
    <property type="match status" value="1"/>
</dbReference>
<evidence type="ECO:0000256" key="1">
    <source>
        <dbReference type="ARBA" id="ARBA00004202"/>
    </source>
</evidence>
<keyword evidence="7" id="KW-0472">Membrane</keyword>
<dbReference type="Pfam" id="PF00005">
    <property type="entry name" value="ABC_tran"/>
    <property type="match status" value="1"/>
</dbReference>
<organism evidence="9 10">
    <name type="scientific">Ornithinibacillus halotolerans</name>
    <dbReference type="NCBI Taxonomy" id="1274357"/>
    <lineage>
        <taxon>Bacteria</taxon>
        <taxon>Bacillati</taxon>
        <taxon>Bacillota</taxon>
        <taxon>Bacilli</taxon>
        <taxon>Bacillales</taxon>
        <taxon>Bacillaceae</taxon>
        <taxon>Ornithinibacillus</taxon>
    </lineage>
</organism>
<evidence type="ECO:0000256" key="7">
    <source>
        <dbReference type="ARBA" id="ARBA00023136"/>
    </source>
</evidence>
<dbReference type="GO" id="GO:0005886">
    <property type="term" value="C:plasma membrane"/>
    <property type="evidence" value="ECO:0007669"/>
    <property type="project" value="UniProtKB-SubCell"/>
</dbReference>
<dbReference type="EMBL" id="BMEY01000029">
    <property type="protein sequence ID" value="GGA91190.1"/>
    <property type="molecule type" value="Genomic_DNA"/>
</dbReference>
<dbReference type="InterPro" id="IPR013563">
    <property type="entry name" value="Oligopep_ABC_C"/>
</dbReference>